<reference evidence="2 3" key="1">
    <citation type="submission" date="2019-07" db="EMBL/GenBank/DDBJ databases">
        <authorList>
            <person name="Zhu P."/>
        </authorList>
    </citation>
    <scope>NUCLEOTIDE SEQUENCE [LARGE SCALE GENOMIC DNA]</scope>
    <source>
        <strain evidence="2 3">SSL-25</strain>
    </source>
</reference>
<dbReference type="EMBL" id="CP042266">
    <property type="protein sequence ID" value="QDY77376.1"/>
    <property type="molecule type" value="Genomic_DNA"/>
</dbReference>
<dbReference type="RefSeq" id="WP_146480714.1">
    <property type="nucleotide sequence ID" value="NZ_CP042266.1"/>
</dbReference>
<accession>A0A5B8J7Y6</accession>
<evidence type="ECO:0000313" key="3">
    <source>
        <dbReference type="Proteomes" id="UP000320580"/>
    </source>
</evidence>
<dbReference type="OrthoDB" id="4570646at2"/>
<evidence type="ECO:0000259" key="1">
    <source>
        <dbReference type="Pfam" id="PF04149"/>
    </source>
</evidence>
<feature type="domain" description="DUF397" evidence="1">
    <location>
        <begin position="7"/>
        <end position="63"/>
    </location>
</feature>
<dbReference type="AlphaFoldDB" id="A0A5B8J7Y6"/>
<dbReference type="KEGG" id="sqz:FQU76_13540"/>
<gene>
    <name evidence="2" type="ORF">FQU76_13540</name>
</gene>
<dbReference type="InterPro" id="IPR007278">
    <property type="entry name" value="DUF397"/>
</dbReference>
<sequence length="70" mass="7381">MTEVSPLQWVKSTYSDNGGTCVEWSPSYANATGIVPLRDSKRADGPVLRVSTAAFAGLVVGLKARNLGTI</sequence>
<dbReference type="Pfam" id="PF04149">
    <property type="entry name" value="DUF397"/>
    <property type="match status" value="1"/>
</dbReference>
<protein>
    <submittedName>
        <fullName evidence="2">DUF397 domain-containing protein</fullName>
    </submittedName>
</protein>
<dbReference type="Proteomes" id="UP000320580">
    <property type="component" value="Chromosome"/>
</dbReference>
<organism evidence="2 3">
    <name type="scientific">Streptomyces qinzhouensis</name>
    <dbReference type="NCBI Taxonomy" id="2599401"/>
    <lineage>
        <taxon>Bacteria</taxon>
        <taxon>Bacillati</taxon>
        <taxon>Actinomycetota</taxon>
        <taxon>Actinomycetes</taxon>
        <taxon>Kitasatosporales</taxon>
        <taxon>Streptomycetaceae</taxon>
        <taxon>Streptomyces</taxon>
    </lineage>
</organism>
<evidence type="ECO:0000313" key="2">
    <source>
        <dbReference type="EMBL" id="QDY77376.1"/>
    </source>
</evidence>
<name>A0A5B8J7Y6_9ACTN</name>
<keyword evidence="3" id="KW-1185">Reference proteome</keyword>
<proteinExistence type="predicted"/>